<dbReference type="PANTHER" id="PTHR28055">
    <property type="entry name" value="ALTERED INHERITANCE OF MITOCHONDRIA PROTEIN 41, MITOCHONDRIAL"/>
    <property type="match status" value="1"/>
</dbReference>
<gene>
    <name evidence="1" type="ORF">A9E74_00331</name>
</gene>
<dbReference type="RefSeq" id="WP_069294918.1">
    <property type="nucleotide sequence ID" value="NZ_MCRI01000001.1"/>
</dbReference>
<dbReference type="STRING" id="291169.A9E74_00331"/>
<dbReference type="InterPro" id="IPR019004">
    <property type="entry name" value="YqeY/Aim41"/>
</dbReference>
<evidence type="ECO:0000313" key="1">
    <source>
        <dbReference type="EMBL" id="ODN68358.1"/>
    </source>
</evidence>
<dbReference type="InterPro" id="IPR023168">
    <property type="entry name" value="GatB_Yqey_C_2"/>
</dbReference>
<keyword evidence="2" id="KW-1185">Reference proteome</keyword>
<accession>A0A1E3GWA4</accession>
<dbReference type="PATRIC" id="fig|291169.3.peg.334"/>
<comment type="caution">
    <text evidence="1">The sequence shown here is derived from an EMBL/GenBank/DDBJ whole genome shotgun (WGS) entry which is preliminary data.</text>
</comment>
<sequence length="153" mass="16654">MPQEASPLKTRIQDSVKDAMRAKDRDRLGTLRQITAAIKQVEVDNRQDMSDDDIIVVLTKMTKQRKDALSQFEQAGRDDLAVIEKAELAIIEEFLPTALSEAELQAAIADAIQETGASSQKDMGAVMNVLRPKVQGRADMGAVSSQVKAALSS</sequence>
<reference evidence="1 2" key="1">
    <citation type="submission" date="2016-07" db="EMBL/GenBank/DDBJ databases">
        <title>Draft Genome Sequence of Methylophaga muralis Bur 1.</title>
        <authorList>
            <person name="Vasilenko O.V."/>
            <person name="Doronina N.V."/>
            <person name="Shmareva M.N."/>
            <person name="Tarlachkov S.V."/>
            <person name="Mustakhimov I."/>
            <person name="Trotsenko Y.A."/>
        </authorList>
    </citation>
    <scope>NUCLEOTIDE SEQUENCE [LARGE SCALE GENOMIC DNA]</scope>
    <source>
        <strain evidence="1 2">Bur 1</strain>
    </source>
</reference>
<dbReference type="Gene3D" id="1.10.10.410">
    <property type="match status" value="1"/>
</dbReference>
<dbReference type="GO" id="GO:0016884">
    <property type="term" value="F:carbon-nitrogen ligase activity, with glutamine as amido-N-donor"/>
    <property type="evidence" value="ECO:0007669"/>
    <property type="project" value="InterPro"/>
</dbReference>
<evidence type="ECO:0000313" key="2">
    <source>
        <dbReference type="Proteomes" id="UP000094379"/>
    </source>
</evidence>
<dbReference type="Pfam" id="PF09424">
    <property type="entry name" value="YqeY"/>
    <property type="match status" value="1"/>
</dbReference>
<dbReference type="SUPFAM" id="SSF89095">
    <property type="entry name" value="GatB/YqeY motif"/>
    <property type="match status" value="1"/>
</dbReference>
<dbReference type="InterPro" id="IPR042184">
    <property type="entry name" value="YqeY/Aim41_N"/>
</dbReference>
<proteinExistence type="predicted"/>
<dbReference type="EMBL" id="MCRI01000001">
    <property type="protein sequence ID" value="ODN68358.1"/>
    <property type="molecule type" value="Genomic_DNA"/>
</dbReference>
<protein>
    <submittedName>
        <fullName evidence="1">Yqey-like protein</fullName>
    </submittedName>
</protein>
<organism evidence="1 2">
    <name type="scientific">Methylophaga muralis</name>
    <dbReference type="NCBI Taxonomy" id="291169"/>
    <lineage>
        <taxon>Bacteria</taxon>
        <taxon>Pseudomonadati</taxon>
        <taxon>Pseudomonadota</taxon>
        <taxon>Gammaproteobacteria</taxon>
        <taxon>Thiotrichales</taxon>
        <taxon>Piscirickettsiaceae</taxon>
        <taxon>Methylophaga</taxon>
    </lineage>
</organism>
<dbReference type="Proteomes" id="UP000094379">
    <property type="component" value="Unassembled WGS sequence"/>
</dbReference>
<dbReference type="InterPro" id="IPR003789">
    <property type="entry name" value="Asn/Gln_tRNA_amidoTrase-B-like"/>
</dbReference>
<name>A0A1E3GWA4_9GAMM</name>
<dbReference type="Gene3D" id="1.10.1510.10">
    <property type="entry name" value="Uncharacterised protein YqeY/AIM41 PF09424, N-terminal domain"/>
    <property type="match status" value="1"/>
</dbReference>
<dbReference type="PANTHER" id="PTHR28055:SF1">
    <property type="entry name" value="ALTERED INHERITANCE OF MITOCHONDRIA PROTEIN 41, MITOCHONDRIAL"/>
    <property type="match status" value="1"/>
</dbReference>
<dbReference type="AlphaFoldDB" id="A0A1E3GWA4"/>